<evidence type="ECO:0000313" key="1">
    <source>
        <dbReference type="EMBL" id="PJF18710.1"/>
    </source>
</evidence>
<sequence length="243" mass="27164">MLRRLYSTTFRQDLLEKVRTMPVFASLQLQDAVVAACKAKDMEVATELLGIAADAKEDVSELAAYATNETDPAGALRILELMSAKKATVPPHAVQRTFERICYSASPALMDRFLCLTNTQPHLESAILFVYLRGLHLSRLIEILQQAQQRRLSLHVSVWQEIFEVLLQSGIGERKTLTEVVARKTDRRFAKLAAFLGRLQVAKVKLDANAVEALQTVMSTSVIPASFLRYLDTYNRPAAQTTL</sequence>
<name>A0A2H9TM34_9FUNG</name>
<organism evidence="1 2">
    <name type="scientific">Paramicrosporidium saccamoebae</name>
    <dbReference type="NCBI Taxonomy" id="1246581"/>
    <lineage>
        <taxon>Eukaryota</taxon>
        <taxon>Fungi</taxon>
        <taxon>Fungi incertae sedis</taxon>
        <taxon>Cryptomycota</taxon>
        <taxon>Cryptomycota incertae sedis</taxon>
        <taxon>Paramicrosporidium</taxon>
    </lineage>
</organism>
<keyword evidence="2" id="KW-1185">Reference proteome</keyword>
<dbReference type="Proteomes" id="UP000240830">
    <property type="component" value="Unassembled WGS sequence"/>
</dbReference>
<reference evidence="1 2" key="1">
    <citation type="submission" date="2016-10" db="EMBL/GenBank/DDBJ databases">
        <title>The genome of Paramicrosporidium saccamoebae is the missing link in understanding Cryptomycota and Microsporidia evolution.</title>
        <authorList>
            <person name="Quandt C.A."/>
            <person name="Beaudet D."/>
            <person name="Corsaro D."/>
            <person name="Michel R."/>
            <person name="Corradi N."/>
            <person name="James T."/>
        </authorList>
    </citation>
    <scope>NUCLEOTIDE SEQUENCE [LARGE SCALE GENOMIC DNA]</scope>
    <source>
        <strain evidence="1 2">KSL3</strain>
    </source>
</reference>
<accession>A0A2H9TM34</accession>
<protein>
    <submittedName>
        <fullName evidence="1">Uncharacterized protein</fullName>
    </submittedName>
</protein>
<proteinExistence type="predicted"/>
<dbReference type="AlphaFoldDB" id="A0A2H9TM34"/>
<evidence type="ECO:0000313" key="2">
    <source>
        <dbReference type="Proteomes" id="UP000240830"/>
    </source>
</evidence>
<dbReference type="EMBL" id="MTSL01000106">
    <property type="protein sequence ID" value="PJF18710.1"/>
    <property type="molecule type" value="Genomic_DNA"/>
</dbReference>
<comment type="caution">
    <text evidence="1">The sequence shown here is derived from an EMBL/GenBank/DDBJ whole genome shotgun (WGS) entry which is preliminary data.</text>
</comment>
<gene>
    <name evidence="1" type="ORF">PSACC_01480</name>
</gene>